<feature type="transmembrane region" description="Helical" evidence="1">
    <location>
        <begin position="79"/>
        <end position="98"/>
    </location>
</feature>
<dbReference type="Proteomes" id="UP000287746">
    <property type="component" value="Unassembled WGS sequence"/>
</dbReference>
<gene>
    <name evidence="2" type="ORF">DAH66_21680</name>
</gene>
<protein>
    <submittedName>
        <fullName evidence="2">Uncharacterized protein</fullName>
    </submittedName>
</protein>
<accession>A0A430FXF8</accession>
<dbReference type="RefSeq" id="WP_126006257.1">
    <property type="nucleotide sequence ID" value="NZ_QQYZ01000039.1"/>
</dbReference>
<proteinExistence type="predicted"/>
<feature type="transmembrane region" description="Helical" evidence="1">
    <location>
        <begin position="104"/>
        <end position="125"/>
    </location>
</feature>
<keyword evidence="1" id="KW-1133">Transmembrane helix</keyword>
<keyword evidence="1" id="KW-0472">Membrane</keyword>
<sequence>MRYASTALQMVGQCLFAAGLALVLFLVVLSDGKVLNPIHMAGSSAALLVITVICWAMLVAFGWLLTVGKWRRHRSMKRAVLMSLLMIAPLVAIFSLLPDTAPRWIGAAFSGLVAMFASIVADRFIPSERD</sequence>
<evidence type="ECO:0000256" key="1">
    <source>
        <dbReference type="SAM" id="Phobius"/>
    </source>
</evidence>
<organism evidence="2 3">
    <name type="scientific">Sphingomonas koreensis</name>
    <dbReference type="NCBI Taxonomy" id="93064"/>
    <lineage>
        <taxon>Bacteria</taxon>
        <taxon>Pseudomonadati</taxon>
        <taxon>Pseudomonadota</taxon>
        <taxon>Alphaproteobacteria</taxon>
        <taxon>Sphingomonadales</taxon>
        <taxon>Sphingomonadaceae</taxon>
        <taxon>Sphingomonas</taxon>
    </lineage>
</organism>
<evidence type="ECO:0000313" key="3">
    <source>
        <dbReference type="Proteomes" id="UP000287746"/>
    </source>
</evidence>
<name>A0A430FXF8_9SPHN</name>
<reference evidence="3" key="1">
    <citation type="submission" date="2018-07" db="EMBL/GenBank/DDBJ databases">
        <title>Genomic and Epidemiologic Investigation of an Indolent Hospital Outbreak.</title>
        <authorList>
            <person name="Johnson R.C."/>
            <person name="Deming C."/>
            <person name="Conlan S."/>
            <person name="Zellmer C.J."/>
            <person name="Michelin A.V."/>
            <person name="Lee-Lin S.-Q."/>
            <person name="Thomas P.J."/>
            <person name="Park M."/>
            <person name="Weingarten R.A."/>
            <person name="Less J."/>
            <person name="Dekker J.P."/>
            <person name="Frank K.M."/>
            <person name="Musser K.A."/>
            <person name="Mcquiston J.R."/>
            <person name="Henderson D.K."/>
            <person name="Lau A.F."/>
            <person name="Palmore T.N."/>
            <person name="Segre J.A."/>
        </authorList>
    </citation>
    <scope>NUCLEOTIDE SEQUENCE [LARGE SCALE GENOMIC DNA]</scope>
    <source>
        <strain evidence="3">SK-CDC1_0717</strain>
    </source>
</reference>
<dbReference type="EMBL" id="QQYZ01000039">
    <property type="protein sequence ID" value="RSY76379.1"/>
    <property type="molecule type" value="Genomic_DNA"/>
</dbReference>
<feature type="transmembrane region" description="Helical" evidence="1">
    <location>
        <begin position="46"/>
        <end position="67"/>
    </location>
</feature>
<comment type="caution">
    <text evidence="2">The sequence shown here is derived from an EMBL/GenBank/DDBJ whole genome shotgun (WGS) entry which is preliminary data.</text>
</comment>
<evidence type="ECO:0000313" key="2">
    <source>
        <dbReference type="EMBL" id="RSY76379.1"/>
    </source>
</evidence>
<keyword evidence="1" id="KW-0812">Transmembrane</keyword>
<dbReference type="AlphaFoldDB" id="A0A430FXF8"/>